<dbReference type="PANTHER" id="PTHR46585">
    <property type="entry name" value="INTEGRASE CORE DOMAIN CONTAINING PROTEIN"/>
    <property type="match status" value="1"/>
</dbReference>
<protein>
    <submittedName>
        <fullName evidence="1">Uncharacterized protein</fullName>
    </submittedName>
</protein>
<reference evidence="1" key="1">
    <citation type="submission" date="2021-01" db="UniProtKB">
        <authorList>
            <consortium name="EnsemblMetazoa"/>
        </authorList>
    </citation>
    <scope>IDENTIFICATION</scope>
</reference>
<dbReference type="AlphaFoldDB" id="A0A7M7T7Z0"/>
<dbReference type="PANTHER" id="PTHR46585:SF1">
    <property type="entry name" value="CHROMO DOMAIN-CONTAINING PROTEIN"/>
    <property type="match status" value="1"/>
</dbReference>
<evidence type="ECO:0000313" key="1">
    <source>
        <dbReference type="EnsemblMetazoa" id="XP_031781131"/>
    </source>
</evidence>
<dbReference type="Proteomes" id="UP000002358">
    <property type="component" value="Unassembled WGS sequence"/>
</dbReference>
<dbReference type="Gene3D" id="3.40.50.300">
    <property type="entry name" value="P-loop containing nucleotide triphosphate hydrolases"/>
    <property type="match status" value="1"/>
</dbReference>
<evidence type="ECO:0000313" key="2">
    <source>
        <dbReference type="Proteomes" id="UP000002358"/>
    </source>
</evidence>
<dbReference type="InterPro" id="IPR006758">
    <property type="entry name" value="A32L"/>
</dbReference>
<dbReference type="GeneID" id="116416506"/>
<keyword evidence="2" id="KW-1185">Reference proteome</keyword>
<dbReference type="OMA" id="REYFAMG"/>
<accession>A0A7M7T7Z0</accession>
<sequence length="315" mass="36576">MMDLKKQSAKFPVINFDLLTQQQQQKEPSHGKLLPSSIRAVFCGPSNCGKTNALLSLIIHPNGLRFENIYVYSKSLNQPKYEFLQQLVTPLKGIEYLPFGEHDLVVSPDEARPNSIFVFDDIACEKQDNVKAFYCMGRHKSVDCFYLCQSYAQVPKHLVRDNVNLLVIFRQDDMNLKHVYNDHVNTYNTYNNSRHRTIGMKPVEVNRDKVNHILNRIRKLNSRNLFKRAKFKIGDKVRVSRNKEVFDKGYTPNWSTEVFTITRVSSTKPYTYHLKDYQDKPIAGGFYGGELLKTKYSDIYLIEKVLKKSGVVEFM</sequence>
<organism evidence="1 2">
    <name type="scientific">Nasonia vitripennis</name>
    <name type="common">Parasitic wasp</name>
    <dbReference type="NCBI Taxonomy" id="7425"/>
    <lineage>
        <taxon>Eukaryota</taxon>
        <taxon>Metazoa</taxon>
        <taxon>Ecdysozoa</taxon>
        <taxon>Arthropoda</taxon>
        <taxon>Hexapoda</taxon>
        <taxon>Insecta</taxon>
        <taxon>Pterygota</taxon>
        <taxon>Neoptera</taxon>
        <taxon>Endopterygota</taxon>
        <taxon>Hymenoptera</taxon>
        <taxon>Apocrita</taxon>
        <taxon>Proctotrupomorpha</taxon>
        <taxon>Chalcidoidea</taxon>
        <taxon>Pteromalidae</taxon>
        <taxon>Pteromalinae</taxon>
        <taxon>Nasonia</taxon>
    </lineage>
</organism>
<name>A0A7M7T7Z0_NASVI</name>
<dbReference type="RefSeq" id="XP_031781131.1">
    <property type="nucleotide sequence ID" value="XM_031925271.1"/>
</dbReference>
<dbReference type="Pfam" id="PF04665">
    <property type="entry name" value="Pox_A32"/>
    <property type="match status" value="1"/>
</dbReference>
<dbReference type="OrthoDB" id="5988694at2759"/>
<dbReference type="KEGG" id="nvi:116416506"/>
<dbReference type="EnsemblMetazoa" id="XM_031925271">
    <property type="protein sequence ID" value="XP_031781131"/>
    <property type="gene ID" value="LOC116416506"/>
</dbReference>
<dbReference type="InterPro" id="IPR027417">
    <property type="entry name" value="P-loop_NTPase"/>
</dbReference>
<proteinExistence type="predicted"/>
<dbReference type="InParanoid" id="A0A7M7T7Z0"/>